<dbReference type="PROSITE" id="PS00105">
    <property type="entry name" value="AA_TRANSFER_CLASS_1"/>
    <property type="match status" value="1"/>
</dbReference>
<name>A0A3B0CWH1_9BACL</name>
<dbReference type="InterPro" id="IPR004839">
    <property type="entry name" value="Aminotransferase_I/II_large"/>
</dbReference>
<dbReference type="InterPro" id="IPR015424">
    <property type="entry name" value="PyrdxlP-dep_Trfase"/>
</dbReference>
<evidence type="ECO:0000259" key="7">
    <source>
        <dbReference type="Pfam" id="PF00155"/>
    </source>
</evidence>
<dbReference type="GO" id="GO:0006520">
    <property type="term" value="P:amino acid metabolic process"/>
    <property type="evidence" value="ECO:0007669"/>
    <property type="project" value="InterPro"/>
</dbReference>
<dbReference type="InterPro" id="IPR015422">
    <property type="entry name" value="PyrdxlP-dep_Trfase_small"/>
</dbReference>
<dbReference type="PANTHER" id="PTHR46383">
    <property type="entry name" value="ASPARTATE AMINOTRANSFERASE"/>
    <property type="match status" value="1"/>
</dbReference>
<sequence>MEHLVNSEVKQIQISGIRKMSNLVATYPDALTLTIGQPDFPTPAHIVEAGKRALDENRTLYTANAGLPQLRKAAADFVSGKYGLSYDPEQEVIVTAGASQALDITLRTIIGPGCEVLIPGPIYPGYEPIIRMCGGTSVYVDTRQSGFQMTAELIAAKLTERTRAIILCYPSNPTGRVMSENQLTQVAELLRGKPVFIISDEIYSELVYDQPHRSIAALPGMKEQTIVINGLSKSHSMTGWRIGFTFAPASISKHMLKVHQYNVTCASSISQYAAIEALTAGRDDAEPMKREYKARRDFVYDRLMRIGLKAEKPEKPEGAFYLFPSIGQFGLSSQQFAMKLLDEERVAVVPGDAFSEYGEGYVRISYAYSMDVLKKAMDRLEKFVSRLGS</sequence>
<comment type="caution">
    <text evidence="8">The sequence shown here is derived from an EMBL/GenBank/DDBJ whole genome shotgun (WGS) entry which is preliminary data.</text>
</comment>
<dbReference type="InterPro" id="IPR050596">
    <property type="entry name" value="AspAT/PAT-like"/>
</dbReference>
<dbReference type="OrthoDB" id="9813612at2"/>
<dbReference type="EC" id="2.6.1.-" evidence="6"/>
<evidence type="ECO:0000256" key="4">
    <source>
        <dbReference type="ARBA" id="ARBA00022679"/>
    </source>
</evidence>
<dbReference type="PANTHER" id="PTHR46383:SF4">
    <property type="entry name" value="AMINOTRANSFERASE"/>
    <property type="match status" value="1"/>
</dbReference>
<dbReference type="SUPFAM" id="SSF53383">
    <property type="entry name" value="PLP-dependent transferases"/>
    <property type="match status" value="1"/>
</dbReference>
<dbReference type="GO" id="GO:0008483">
    <property type="term" value="F:transaminase activity"/>
    <property type="evidence" value="ECO:0007669"/>
    <property type="project" value="UniProtKB-KW"/>
</dbReference>
<comment type="cofactor">
    <cofactor evidence="1 6">
        <name>pyridoxal 5'-phosphate</name>
        <dbReference type="ChEBI" id="CHEBI:597326"/>
    </cofactor>
</comment>
<dbReference type="EMBL" id="RBAH01000001">
    <property type="protein sequence ID" value="RKN86869.1"/>
    <property type="molecule type" value="Genomic_DNA"/>
</dbReference>
<dbReference type="GO" id="GO:0030170">
    <property type="term" value="F:pyridoxal phosphate binding"/>
    <property type="evidence" value="ECO:0007669"/>
    <property type="project" value="InterPro"/>
</dbReference>
<evidence type="ECO:0000313" key="8">
    <source>
        <dbReference type="EMBL" id="RKN86869.1"/>
    </source>
</evidence>
<keyword evidence="9" id="KW-1185">Reference proteome</keyword>
<dbReference type="RefSeq" id="WP_120745576.1">
    <property type="nucleotide sequence ID" value="NZ_RBAH01000001.1"/>
</dbReference>
<reference evidence="8 9" key="1">
    <citation type="journal article" date="2007" name="Int. J. Syst. Evol. Microbiol.">
        <title>Paenibacillus ginsengarvi sp. nov., isolated from soil from ginseng cultivation.</title>
        <authorList>
            <person name="Yoon M.H."/>
            <person name="Ten L.N."/>
            <person name="Im W.T."/>
        </authorList>
    </citation>
    <scope>NUCLEOTIDE SEQUENCE [LARGE SCALE GENOMIC DNA]</scope>
    <source>
        <strain evidence="8 9">KCTC 13059</strain>
    </source>
</reference>
<evidence type="ECO:0000256" key="6">
    <source>
        <dbReference type="RuleBase" id="RU000481"/>
    </source>
</evidence>
<evidence type="ECO:0000256" key="2">
    <source>
        <dbReference type="ARBA" id="ARBA00007441"/>
    </source>
</evidence>
<feature type="domain" description="Aminotransferase class I/classII large" evidence="7">
    <location>
        <begin position="29"/>
        <end position="380"/>
    </location>
</feature>
<keyword evidence="5" id="KW-0663">Pyridoxal phosphate</keyword>
<dbReference type="InterPro" id="IPR015421">
    <property type="entry name" value="PyrdxlP-dep_Trfase_major"/>
</dbReference>
<dbReference type="Gene3D" id="3.90.1150.10">
    <property type="entry name" value="Aspartate Aminotransferase, domain 1"/>
    <property type="match status" value="1"/>
</dbReference>
<organism evidence="8 9">
    <name type="scientific">Paenibacillus ginsengarvi</name>
    <dbReference type="NCBI Taxonomy" id="400777"/>
    <lineage>
        <taxon>Bacteria</taxon>
        <taxon>Bacillati</taxon>
        <taxon>Bacillota</taxon>
        <taxon>Bacilli</taxon>
        <taxon>Bacillales</taxon>
        <taxon>Paenibacillaceae</taxon>
        <taxon>Paenibacillus</taxon>
    </lineage>
</organism>
<protein>
    <recommendedName>
        <fullName evidence="6">Aminotransferase</fullName>
        <ecNumber evidence="6">2.6.1.-</ecNumber>
    </recommendedName>
</protein>
<keyword evidence="3 6" id="KW-0032">Aminotransferase</keyword>
<dbReference type="Pfam" id="PF00155">
    <property type="entry name" value="Aminotran_1_2"/>
    <property type="match status" value="1"/>
</dbReference>
<dbReference type="InterPro" id="IPR004838">
    <property type="entry name" value="NHTrfase_class1_PyrdxlP-BS"/>
</dbReference>
<proteinExistence type="inferred from homology"/>
<dbReference type="CDD" id="cd00609">
    <property type="entry name" value="AAT_like"/>
    <property type="match status" value="1"/>
</dbReference>
<dbReference type="NCBIfam" id="NF005817">
    <property type="entry name" value="PRK07683.1"/>
    <property type="match status" value="1"/>
</dbReference>
<comment type="similarity">
    <text evidence="2 6">Belongs to the class-I pyridoxal-phosphate-dependent aminotransferase family.</text>
</comment>
<evidence type="ECO:0000256" key="3">
    <source>
        <dbReference type="ARBA" id="ARBA00022576"/>
    </source>
</evidence>
<keyword evidence="4 6" id="KW-0808">Transferase</keyword>
<dbReference type="FunFam" id="3.40.640.10:FF:000033">
    <property type="entry name" value="Aspartate aminotransferase"/>
    <property type="match status" value="1"/>
</dbReference>
<evidence type="ECO:0000256" key="5">
    <source>
        <dbReference type="ARBA" id="ARBA00022898"/>
    </source>
</evidence>
<dbReference type="Proteomes" id="UP000282311">
    <property type="component" value="Unassembled WGS sequence"/>
</dbReference>
<accession>A0A3B0CWH1</accession>
<evidence type="ECO:0000313" key="9">
    <source>
        <dbReference type="Proteomes" id="UP000282311"/>
    </source>
</evidence>
<dbReference type="Gene3D" id="3.40.640.10">
    <property type="entry name" value="Type I PLP-dependent aspartate aminotransferase-like (Major domain)"/>
    <property type="match status" value="1"/>
</dbReference>
<evidence type="ECO:0000256" key="1">
    <source>
        <dbReference type="ARBA" id="ARBA00001933"/>
    </source>
</evidence>
<dbReference type="AlphaFoldDB" id="A0A3B0CWH1"/>
<gene>
    <name evidence="8" type="ORF">D7M11_02640</name>
</gene>